<evidence type="ECO:0000313" key="2">
    <source>
        <dbReference type="EMBL" id="EGX59574.1"/>
    </source>
</evidence>
<reference evidence="2 3" key="1">
    <citation type="submission" date="2011-08" db="EMBL/GenBank/DDBJ databases">
        <authorList>
            <person name="Lin Y."/>
            <person name="Hao X."/>
            <person name="Johnstone L."/>
            <person name="Miller S.J."/>
            <person name="Wei G."/>
            <person name="Rensing C."/>
        </authorList>
    </citation>
    <scope>NUCLEOTIDE SEQUENCE [LARGE SCALE GENOMIC DNA]</scope>
    <source>
        <strain evidence="2 3">K42</strain>
    </source>
</reference>
<proteinExistence type="predicted"/>
<protein>
    <submittedName>
        <fullName evidence="2">Uncharacterized protein</fullName>
    </submittedName>
</protein>
<gene>
    <name evidence="2" type="ORF">SZN_12043</name>
</gene>
<feature type="region of interest" description="Disordered" evidence="1">
    <location>
        <begin position="1"/>
        <end position="34"/>
    </location>
</feature>
<evidence type="ECO:0000313" key="3">
    <source>
        <dbReference type="Proteomes" id="UP000004217"/>
    </source>
</evidence>
<feature type="compositionally biased region" description="Basic and acidic residues" evidence="1">
    <location>
        <begin position="105"/>
        <end position="114"/>
    </location>
</feature>
<dbReference type="PATRIC" id="fig|700597.3.peg.2360"/>
<sequence>MSQPRSDADRMRRRDLYDAASGGGGPRLLPWTSPEGKPCYLSTDGRGYLATLADNIESVQIGMGRELLEYARDATCPSAKILTVGEYRWLARRLTEALADALRVADSRGQRLPDRDEDEADEDEADEGA</sequence>
<dbReference type="Proteomes" id="UP000004217">
    <property type="component" value="Unassembled WGS sequence"/>
</dbReference>
<dbReference type="EMBL" id="AGBF01000028">
    <property type="protein sequence ID" value="EGX59574.1"/>
    <property type="molecule type" value="Genomic_DNA"/>
</dbReference>
<evidence type="ECO:0000256" key="1">
    <source>
        <dbReference type="SAM" id="MobiDB-lite"/>
    </source>
</evidence>
<name>G2GA86_9ACTN</name>
<comment type="caution">
    <text evidence="2">The sequence shown here is derived from an EMBL/GenBank/DDBJ whole genome shotgun (WGS) entry which is preliminary data.</text>
</comment>
<dbReference type="AlphaFoldDB" id="G2GA86"/>
<feature type="compositionally biased region" description="Basic and acidic residues" evidence="1">
    <location>
        <begin position="1"/>
        <end position="17"/>
    </location>
</feature>
<keyword evidence="3" id="KW-1185">Reference proteome</keyword>
<organism evidence="2 3">
    <name type="scientific">Streptomyces zinciresistens K42</name>
    <dbReference type="NCBI Taxonomy" id="700597"/>
    <lineage>
        <taxon>Bacteria</taxon>
        <taxon>Bacillati</taxon>
        <taxon>Actinomycetota</taxon>
        <taxon>Actinomycetes</taxon>
        <taxon>Kitasatosporales</taxon>
        <taxon>Streptomycetaceae</taxon>
        <taxon>Streptomyces</taxon>
    </lineage>
</organism>
<feature type="region of interest" description="Disordered" evidence="1">
    <location>
        <begin position="105"/>
        <end position="129"/>
    </location>
</feature>
<accession>G2GA86</accession>
<feature type="compositionally biased region" description="Acidic residues" evidence="1">
    <location>
        <begin position="115"/>
        <end position="129"/>
    </location>
</feature>